<dbReference type="Proteomes" id="UP001232245">
    <property type="component" value="Unassembled WGS sequence"/>
</dbReference>
<evidence type="ECO:0008006" key="3">
    <source>
        <dbReference type="Google" id="ProtNLM"/>
    </source>
</evidence>
<comment type="caution">
    <text evidence="1">The sequence shown here is derived from an EMBL/GenBank/DDBJ whole genome shotgun (WGS) entry which is preliminary data.</text>
</comment>
<accession>A0ABT9Z8Z4</accession>
<keyword evidence="2" id="KW-1185">Reference proteome</keyword>
<gene>
    <name evidence="1" type="ORF">J2S02_005139</name>
</gene>
<reference evidence="1 2" key="1">
    <citation type="submission" date="2023-07" db="EMBL/GenBank/DDBJ databases">
        <title>Genomic Encyclopedia of Type Strains, Phase IV (KMG-IV): sequencing the most valuable type-strain genomes for metagenomic binning, comparative biology and taxonomic classification.</title>
        <authorList>
            <person name="Goeker M."/>
        </authorList>
    </citation>
    <scope>NUCLEOTIDE SEQUENCE [LARGE SCALE GENOMIC DNA]</scope>
    <source>
        <strain evidence="1 2">DSM 17723</strain>
    </source>
</reference>
<protein>
    <recommendedName>
        <fullName evidence="3">DUF1798 family protein</fullName>
    </recommendedName>
</protein>
<organism evidence="1 2">
    <name type="scientific">Metabacillus niabensis</name>
    <dbReference type="NCBI Taxonomy" id="324854"/>
    <lineage>
        <taxon>Bacteria</taxon>
        <taxon>Bacillati</taxon>
        <taxon>Bacillota</taxon>
        <taxon>Bacilli</taxon>
        <taxon>Bacillales</taxon>
        <taxon>Bacillaceae</taxon>
        <taxon>Metabacillus</taxon>
    </lineage>
</organism>
<evidence type="ECO:0000313" key="2">
    <source>
        <dbReference type="Proteomes" id="UP001232245"/>
    </source>
</evidence>
<dbReference type="Pfam" id="PF26325">
    <property type="entry name" value="YhjD"/>
    <property type="match status" value="1"/>
</dbReference>
<dbReference type="EMBL" id="JAUSTZ010000037">
    <property type="protein sequence ID" value="MDQ0228736.1"/>
    <property type="molecule type" value="Genomic_DNA"/>
</dbReference>
<evidence type="ECO:0000313" key="1">
    <source>
        <dbReference type="EMBL" id="MDQ0228736.1"/>
    </source>
</evidence>
<proteinExistence type="predicted"/>
<name>A0ABT9Z8Z4_9BACI</name>
<sequence>MKAPITKEQEDLVHDYIVNEYLLHILEEDLVIINNANFKLKDPYIKLVESVLKTIRIKLRNMKADMKKQEMKVFGPVRDDIMLQYDYYVRGYHAFSRYWDAALKMHGTKLLDEYFRFLQ</sequence>
<dbReference type="RefSeq" id="WP_174880239.1">
    <property type="nucleotide sequence ID" value="NZ_CADEPK010000122.1"/>
</dbReference>
<dbReference type="InterPro" id="IPR058600">
    <property type="entry name" value="YhjD-like"/>
</dbReference>